<dbReference type="InterPro" id="IPR012334">
    <property type="entry name" value="Pectin_lyas_fold"/>
</dbReference>
<dbReference type="InterPro" id="IPR006626">
    <property type="entry name" value="PbH1"/>
</dbReference>
<keyword evidence="3" id="KW-1185">Reference proteome</keyword>
<dbReference type="Gene3D" id="2.160.20.10">
    <property type="entry name" value="Single-stranded right-handed beta-helix, Pectin lyase-like"/>
    <property type="match status" value="1"/>
</dbReference>
<name>A0ABV4P485_9GAMM</name>
<dbReference type="SMART" id="SM00710">
    <property type="entry name" value="PbH1"/>
    <property type="match status" value="4"/>
</dbReference>
<dbReference type="Pfam" id="PF13229">
    <property type="entry name" value="Beta_helix"/>
    <property type="match status" value="1"/>
</dbReference>
<feature type="domain" description="Right handed beta helix" evidence="1">
    <location>
        <begin position="131"/>
        <end position="284"/>
    </location>
</feature>
<gene>
    <name evidence="2" type="ORF">ACCI49_19870</name>
</gene>
<dbReference type="Proteomes" id="UP001569428">
    <property type="component" value="Unassembled WGS sequence"/>
</dbReference>
<dbReference type="RefSeq" id="WP_371840938.1">
    <property type="nucleotide sequence ID" value="NZ_JBGMEK010000074.1"/>
</dbReference>
<dbReference type="InterPro" id="IPR039448">
    <property type="entry name" value="Beta_helix"/>
</dbReference>
<reference evidence="2 3" key="1">
    <citation type="submission" date="2024-08" db="EMBL/GenBank/DDBJ databases">
        <authorList>
            <person name="Ishaq N."/>
        </authorList>
    </citation>
    <scope>NUCLEOTIDE SEQUENCE [LARGE SCALE GENOMIC DNA]</scope>
    <source>
        <strain evidence="2 3">DSM 18651</strain>
    </source>
</reference>
<dbReference type="EMBL" id="JBGMEK010000074">
    <property type="protein sequence ID" value="MFA0813162.1"/>
    <property type="molecule type" value="Genomic_DNA"/>
</dbReference>
<sequence>MDNKAPTSIIYSTVFGILVVGLSAHSFAVDCYDIIRSPTILTENLQCELSDTNPYALTIAGPDGSLRMFGDGGITCTGDVDIGRFGIFVDGISRYVIGGTISNCPGGILVGGLGFHSILNTEINDYLIDDAIKINSDYNLIQRNSITGNGTDGDDGIDSNGNGNTIIQNTIIDSGDEGILVEGNSVTVTLNYIQGSNQAGIDFEGLNGTITYNTLLENTLSGIEVDTSGAYVVQNISNENIGAGIEIEGFNNIVRQNVANNNNTVGILISDQLPESSDNTIRENIALDNTTDLEGPFADVFCDNLVNDWGDNIADTSNPDCLRLLP</sequence>
<accession>A0ABV4P485</accession>
<proteinExistence type="predicted"/>
<dbReference type="SUPFAM" id="SSF51126">
    <property type="entry name" value="Pectin lyase-like"/>
    <property type="match status" value="1"/>
</dbReference>
<comment type="caution">
    <text evidence="2">The sequence shown here is derived from an EMBL/GenBank/DDBJ whole genome shotgun (WGS) entry which is preliminary data.</text>
</comment>
<protein>
    <submittedName>
        <fullName evidence="2">Right-handed parallel beta-helix repeat-containing protein</fullName>
    </submittedName>
</protein>
<evidence type="ECO:0000313" key="2">
    <source>
        <dbReference type="EMBL" id="MFA0813162.1"/>
    </source>
</evidence>
<evidence type="ECO:0000313" key="3">
    <source>
        <dbReference type="Proteomes" id="UP001569428"/>
    </source>
</evidence>
<dbReference type="InterPro" id="IPR011050">
    <property type="entry name" value="Pectin_lyase_fold/virulence"/>
</dbReference>
<evidence type="ECO:0000259" key="1">
    <source>
        <dbReference type="Pfam" id="PF13229"/>
    </source>
</evidence>
<organism evidence="2 3">
    <name type="scientific">Microbulbifer epialgicus</name>
    <dbReference type="NCBI Taxonomy" id="393907"/>
    <lineage>
        <taxon>Bacteria</taxon>
        <taxon>Pseudomonadati</taxon>
        <taxon>Pseudomonadota</taxon>
        <taxon>Gammaproteobacteria</taxon>
        <taxon>Cellvibrionales</taxon>
        <taxon>Microbulbiferaceae</taxon>
        <taxon>Microbulbifer</taxon>
    </lineage>
</organism>